<dbReference type="KEGG" id="sil:SPO0087"/>
<sequence length="351" mass="36971">MPAKLLIQESSIMTYRHFAALTGAAALFAGAVQAQEAPGFTWEGSLELEYARTFKSDTPGNEFGAATGTLELSGAYRFNDTFSVFAALTGESLNDPTPGDRNFTDWGLYIKELGVQIETGSASFQLGKVSPSFGIAWDQTAGFFAADLAEDYELTEQLGALVAVDLGAAGMLHAGLFYADDTALSRSAGFRRARNSTASGGAGNTGQLDNGAVTWIKSFGGTELRLGVRHLSRGAGDVKSENGVVASLFHSFHHMPLDLFAEVASFSGYGGTADDATYATLNAAYALGDVTLSGTYARRDIDSTGLTELFSIGAEYEFGERYLVGAALARVEEAGATDHVFGINFEIALGV</sequence>
<dbReference type="eggNOG" id="ENOG502Z7NJ">
    <property type="taxonomic scope" value="Bacteria"/>
</dbReference>
<reference evidence="2 3" key="2">
    <citation type="journal article" date="2014" name="Stand. Genomic Sci.">
        <title>An updated genome annotation for the model marine bacterium Ruegeria pomeroyi DSS-3.</title>
        <authorList>
            <person name="Rivers A.R."/>
            <person name="Smith C.B."/>
            <person name="Moran M.A."/>
        </authorList>
    </citation>
    <scope>GENOME REANNOTATION</scope>
    <source>
        <strain evidence="3">ATCC 700808 / DSM 15171 / DSS-3</strain>
    </source>
</reference>
<dbReference type="SUPFAM" id="SSF56935">
    <property type="entry name" value="Porins"/>
    <property type="match status" value="1"/>
</dbReference>
<dbReference type="Gene3D" id="2.40.160.10">
    <property type="entry name" value="Porin"/>
    <property type="match status" value="1"/>
</dbReference>
<evidence type="ECO:0008006" key="4">
    <source>
        <dbReference type="Google" id="ProtNLM"/>
    </source>
</evidence>
<evidence type="ECO:0000256" key="1">
    <source>
        <dbReference type="SAM" id="SignalP"/>
    </source>
</evidence>
<name>Q5LWP2_RUEPO</name>
<feature type="chain" id="PRO_5004259926" description="Porin domain-containing protein" evidence="1">
    <location>
        <begin position="35"/>
        <end position="351"/>
    </location>
</feature>
<dbReference type="HOGENOM" id="CLU_049147_0_0_5"/>
<dbReference type="EMBL" id="CP000031">
    <property type="protein sequence ID" value="AAV93418.1"/>
    <property type="molecule type" value="Genomic_DNA"/>
</dbReference>
<keyword evidence="1" id="KW-0732">Signal</keyword>
<accession>Q5LWP2</accession>
<reference evidence="2 3" key="1">
    <citation type="journal article" date="2004" name="Nature">
        <title>Genome sequence of Silicibacter pomeroyi reveals adaptations to the marine environment.</title>
        <authorList>
            <person name="Moran M.A."/>
            <person name="Buchan A."/>
            <person name="Gonzalez J.M."/>
            <person name="Heidelberg J.F."/>
            <person name="Whitman W.B."/>
            <person name="Kiene R.P."/>
            <person name="Henriksen J.R."/>
            <person name="King G.M."/>
            <person name="Belas R."/>
            <person name="Fuqua C."/>
            <person name="Brinkac L."/>
            <person name="Lewis M."/>
            <person name="Johri S."/>
            <person name="Weaver B."/>
            <person name="Pai G."/>
            <person name="Eisen J.A."/>
            <person name="Rahe E."/>
            <person name="Sheldon W.M."/>
            <person name="Ye W."/>
            <person name="Miller T.R."/>
            <person name="Carlton J."/>
            <person name="Rasko D.A."/>
            <person name="Paulsen I.T."/>
            <person name="Ren Q."/>
            <person name="Daugherty S.C."/>
            <person name="Deboy R.T."/>
            <person name="Dodson R.J."/>
            <person name="Durkin A.S."/>
            <person name="Madupu R."/>
            <person name="Nelson W.C."/>
            <person name="Sullivan S.A."/>
            <person name="Rosovitz M.J."/>
            <person name="Haft D.H."/>
            <person name="Selengut J."/>
            <person name="Ward N."/>
        </authorList>
    </citation>
    <scope>NUCLEOTIDE SEQUENCE [LARGE SCALE GENOMIC DNA]</scope>
    <source>
        <strain evidence="3">ATCC 700808 / DSM 15171 / DSS-3</strain>
    </source>
</reference>
<dbReference type="PaxDb" id="246200-SPO0087"/>
<evidence type="ECO:0000313" key="2">
    <source>
        <dbReference type="EMBL" id="AAV93418.1"/>
    </source>
</evidence>
<dbReference type="InterPro" id="IPR023614">
    <property type="entry name" value="Porin_dom_sf"/>
</dbReference>
<organism evidence="2 3">
    <name type="scientific">Ruegeria pomeroyi (strain ATCC 700808 / DSM 15171 / DSS-3)</name>
    <name type="common">Silicibacter pomeroyi</name>
    <dbReference type="NCBI Taxonomy" id="246200"/>
    <lineage>
        <taxon>Bacteria</taxon>
        <taxon>Pseudomonadati</taxon>
        <taxon>Pseudomonadota</taxon>
        <taxon>Alphaproteobacteria</taxon>
        <taxon>Rhodobacterales</taxon>
        <taxon>Roseobacteraceae</taxon>
        <taxon>Ruegeria</taxon>
    </lineage>
</organism>
<protein>
    <recommendedName>
        <fullName evidence="4">Porin domain-containing protein</fullName>
    </recommendedName>
</protein>
<dbReference type="STRING" id="246200.SPO0087"/>
<gene>
    <name evidence="2" type="ordered locus">SPO0087</name>
</gene>
<feature type="signal peptide" evidence="1">
    <location>
        <begin position="1"/>
        <end position="34"/>
    </location>
</feature>
<dbReference type="GO" id="GO:0015288">
    <property type="term" value="F:porin activity"/>
    <property type="evidence" value="ECO:0007669"/>
    <property type="project" value="InterPro"/>
</dbReference>
<evidence type="ECO:0000313" key="3">
    <source>
        <dbReference type="Proteomes" id="UP000001023"/>
    </source>
</evidence>
<dbReference type="AlphaFoldDB" id="Q5LWP2"/>
<keyword evidence="3" id="KW-1185">Reference proteome</keyword>
<dbReference type="Proteomes" id="UP000001023">
    <property type="component" value="Chromosome"/>
</dbReference>
<dbReference type="GO" id="GO:0016020">
    <property type="term" value="C:membrane"/>
    <property type="evidence" value="ECO:0007669"/>
    <property type="project" value="InterPro"/>
</dbReference>
<proteinExistence type="predicted"/>